<keyword evidence="2" id="KW-1185">Reference proteome</keyword>
<accession>A9E2T7</accession>
<sequence length="68" mass="7311">MKKKNVKSLRLNKKAISSITQVTVTGGGTHWNTGCLSCADTTADPPPNTIYLSCGTWCGLCKKIKKPD</sequence>
<dbReference type="Proteomes" id="UP000002945">
    <property type="component" value="Unassembled WGS sequence"/>
</dbReference>
<name>A9E2T7_9FLAO</name>
<dbReference type="STRING" id="391587.KAOT1_10911"/>
<protein>
    <submittedName>
        <fullName evidence="1">Uncharacterized protein</fullName>
    </submittedName>
</protein>
<gene>
    <name evidence="1" type="ORF">KAOT1_10911</name>
</gene>
<evidence type="ECO:0000313" key="2">
    <source>
        <dbReference type="Proteomes" id="UP000002945"/>
    </source>
</evidence>
<evidence type="ECO:0000313" key="1">
    <source>
        <dbReference type="EMBL" id="EDP95428.1"/>
    </source>
</evidence>
<dbReference type="HOGENOM" id="CLU_2788460_0_0_10"/>
<reference evidence="1 2" key="1">
    <citation type="journal article" date="2011" name="J. Bacteriol.">
        <title>Genome sequence of the algicidal bacterium Kordia algicida OT-1.</title>
        <authorList>
            <person name="Lee H.S."/>
            <person name="Kang S.G."/>
            <person name="Kwon K.K."/>
            <person name="Lee J.H."/>
            <person name="Kim S.J."/>
        </authorList>
    </citation>
    <scope>NUCLEOTIDE SEQUENCE [LARGE SCALE GENOMIC DNA]</scope>
    <source>
        <strain evidence="1 2">OT-1</strain>
    </source>
</reference>
<organism evidence="1 2">
    <name type="scientific">Kordia algicida OT-1</name>
    <dbReference type="NCBI Taxonomy" id="391587"/>
    <lineage>
        <taxon>Bacteria</taxon>
        <taxon>Pseudomonadati</taxon>
        <taxon>Bacteroidota</taxon>
        <taxon>Flavobacteriia</taxon>
        <taxon>Flavobacteriales</taxon>
        <taxon>Flavobacteriaceae</taxon>
        <taxon>Kordia</taxon>
    </lineage>
</organism>
<comment type="caution">
    <text evidence="1">The sequence shown here is derived from an EMBL/GenBank/DDBJ whole genome shotgun (WGS) entry which is preliminary data.</text>
</comment>
<proteinExistence type="predicted"/>
<dbReference type="EMBL" id="ABIB01000008">
    <property type="protein sequence ID" value="EDP95428.1"/>
    <property type="molecule type" value="Genomic_DNA"/>
</dbReference>
<dbReference type="AlphaFoldDB" id="A9E2T7"/>